<dbReference type="EMBL" id="JRNR01000146">
    <property type="protein sequence ID" value="KGF46298.1"/>
    <property type="molecule type" value="Genomic_DNA"/>
</dbReference>
<accession>A0A096AGS0</accession>
<dbReference type="Proteomes" id="UP000029538">
    <property type="component" value="Unassembled WGS sequence"/>
</dbReference>
<dbReference type="PROSITE" id="PS00018">
    <property type="entry name" value="EF_HAND_1"/>
    <property type="match status" value="1"/>
</dbReference>
<evidence type="ECO:0000313" key="1">
    <source>
        <dbReference type="EMBL" id="KGF46298.1"/>
    </source>
</evidence>
<evidence type="ECO:0000313" key="2">
    <source>
        <dbReference type="Proteomes" id="UP000029538"/>
    </source>
</evidence>
<protein>
    <recommendedName>
        <fullName evidence="3">DUF2141 domain-containing protein</fullName>
    </recommendedName>
</protein>
<proteinExistence type="predicted"/>
<dbReference type="RefSeq" id="WP_081938315.1">
    <property type="nucleotide sequence ID" value="NZ_JRNR01000146.1"/>
</dbReference>
<organism evidence="1 2">
    <name type="scientific">Prevotella disiens DNF00882</name>
    <dbReference type="NCBI Taxonomy" id="1401075"/>
    <lineage>
        <taxon>Bacteria</taxon>
        <taxon>Pseudomonadati</taxon>
        <taxon>Bacteroidota</taxon>
        <taxon>Bacteroidia</taxon>
        <taxon>Bacteroidales</taxon>
        <taxon>Prevotellaceae</taxon>
        <taxon>Prevotella</taxon>
    </lineage>
</organism>
<gene>
    <name evidence="1" type="ORF">HMPREF0654_11510</name>
</gene>
<dbReference type="Pfam" id="PF09912">
    <property type="entry name" value="DUF2141"/>
    <property type="match status" value="1"/>
</dbReference>
<dbReference type="InterPro" id="IPR018673">
    <property type="entry name" value="DUF2141"/>
</dbReference>
<sequence length="125" mass="13930">MKRLLLSIITFAVCVLCSGKTVTLSINGIRETEGTLLIMVETLDTTDNTVKPVMLMQAVSGHKMETALEMPEWSKFKVSAFIDANGNKQLDRDEYGRPTEGFIQQVFAEKDLKKGVLTAKVTYLQ</sequence>
<dbReference type="AlphaFoldDB" id="A0A096AGS0"/>
<reference evidence="1 2" key="1">
    <citation type="submission" date="2014-07" db="EMBL/GenBank/DDBJ databases">
        <authorList>
            <person name="McCorrison J."/>
            <person name="Sanka R."/>
            <person name="Torralba M."/>
            <person name="Gillis M."/>
            <person name="Haft D.H."/>
            <person name="Methe B."/>
            <person name="Sutton G."/>
            <person name="Nelson K.E."/>
        </authorList>
    </citation>
    <scope>NUCLEOTIDE SEQUENCE [LARGE SCALE GENOMIC DNA]</scope>
    <source>
        <strain evidence="1 2">DNF00882</strain>
    </source>
</reference>
<name>A0A096AGS0_9BACT</name>
<evidence type="ECO:0008006" key="3">
    <source>
        <dbReference type="Google" id="ProtNLM"/>
    </source>
</evidence>
<dbReference type="InterPro" id="IPR018247">
    <property type="entry name" value="EF_Hand_1_Ca_BS"/>
</dbReference>
<comment type="caution">
    <text evidence="1">The sequence shown here is derived from an EMBL/GenBank/DDBJ whole genome shotgun (WGS) entry which is preliminary data.</text>
</comment>